<organism evidence="1 2">
    <name type="scientific">Burkholderia vietnamiensis (strain G4 / LMG 22486)</name>
    <name type="common">Burkholderia cepacia (strain R1808)</name>
    <dbReference type="NCBI Taxonomy" id="269482"/>
    <lineage>
        <taxon>Bacteria</taxon>
        <taxon>Pseudomonadati</taxon>
        <taxon>Pseudomonadota</taxon>
        <taxon>Betaproteobacteria</taxon>
        <taxon>Burkholderiales</taxon>
        <taxon>Burkholderiaceae</taxon>
        <taxon>Burkholderia</taxon>
        <taxon>Burkholderia cepacia complex</taxon>
    </lineage>
</organism>
<dbReference type="AlphaFoldDB" id="A4JTU9"/>
<dbReference type="Proteomes" id="UP000002287">
    <property type="component" value="Plasmid pBVIE01"/>
</dbReference>
<dbReference type="HOGENOM" id="CLU_1709784_0_0_4"/>
<evidence type="ECO:0000313" key="2">
    <source>
        <dbReference type="Proteomes" id="UP000002287"/>
    </source>
</evidence>
<dbReference type="KEGG" id="bvi:Bcep1808_6815"/>
<dbReference type="EMBL" id="CP000617">
    <property type="protein sequence ID" value="ABO59702.1"/>
    <property type="molecule type" value="Genomic_DNA"/>
</dbReference>
<accession>A4JTU9</accession>
<sequence>MRHILSLGQPPKERYMKVAIIIEGGAIREVLADMQGAEILVVDRDTDGCGNENVLCAIDGGPAAVDAMHQALPRSQPTRVQGIFAAAKSKLSKLDSDSAREILKAIYPPAAGETFSDVVDRKGWGNDTELDVLKDFVSEMGLDDQLIDYAKTR</sequence>
<reference evidence="1 2" key="1">
    <citation type="submission" date="2007-03" db="EMBL/GenBank/DDBJ databases">
        <title>Complete sequence of plasmid pBVIE01 of Burkholderia vietnamiensis G4.</title>
        <authorList>
            <consortium name="US DOE Joint Genome Institute"/>
            <person name="Copeland A."/>
            <person name="Lucas S."/>
            <person name="Lapidus A."/>
            <person name="Barry K."/>
            <person name="Detter J.C."/>
            <person name="Glavina del Rio T."/>
            <person name="Hammon N."/>
            <person name="Israni S."/>
            <person name="Dalin E."/>
            <person name="Tice H."/>
            <person name="Pitluck S."/>
            <person name="Chain P."/>
            <person name="Malfatti S."/>
            <person name="Shin M."/>
            <person name="Vergez L."/>
            <person name="Schmutz J."/>
            <person name="Larimer F."/>
            <person name="Land M."/>
            <person name="Hauser L."/>
            <person name="Kyrpides N."/>
            <person name="Tiedje J."/>
            <person name="Richardson P."/>
        </authorList>
    </citation>
    <scope>NUCLEOTIDE SEQUENCE [LARGE SCALE GENOMIC DNA]</scope>
    <source>
        <strain evidence="2">G4 / LMG 22486</strain>
        <plasmid evidence="1 2">pBVIE01</plasmid>
    </source>
</reference>
<proteinExistence type="predicted"/>
<geneLocation type="plasmid" evidence="1 2">
    <name>pBVIE01</name>
</geneLocation>
<name>A4JTU9_BURVG</name>
<protein>
    <submittedName>
        <fullName evidence="1">Uncharacterized protein</fullName>
    </submittedName>
</protein>
<gene>
    <name evidence="1" type="ordered locus">Bcep1808_6815</name>
</gene>
<evidence type="ECO:0000313" key="1">
    <source>
        <dbReference type="EMBL" id="ABO59702.1"/>
    </source>
</evidence>
<keyword evidence="1" id="KW-0614">Plasmid</keyword>